<proteinExistence type="predicted"/>
<gene>
    <name evidence="1" type="ORF">MINT15_09170</name>
</gene>
<dbReference type="EMBL" id="JRZE01000003">
    <property type="protein sequence ID" value="KHF44035.1"/>
    <property type="molecule type" value="Genomic_DNA"/>
</dbReference>
<evidence type="ECO:0000313" key="2">
    <source>
        <dbReference type="Proteomes" id="UP000030848"/>
    </source>
</evidence>
<evidence type="ECO:0000313" key="1">
    <source>
        <dbReference type="EMBL" id="KHF44035.1"/>
    </source>
</evidence>
<protein>
    <submittedName>
        <fullName evidence="1">Uncharacterized protein</fullName>
    </submittedName>
</protein>
<name>A0A837DA08_9PSEU</name>
<organism evidence="1 2">
    <name type="scientific">Saccharomonospora viridis</name>
    <dbReference type="NCBI Taxonomy" id="1852"/>
    <lineage>
        <taxon>Bacteria</taxon>
        <taxon>Bacillati</taxon>
        <taxon>Actinomycetota</taxon>
        <taxon>Actinomycetes</taxon>
        <taxon>Pseudonocardiales</taxon>
        <taxon>Pseudonocardiaceae</taxon>
        <taxon>Saccharomonospora</taxon>
    </lineage>
</organism>
<dbReference type="AlphaFoldDB" id="A0A837DA08"/>
<accession>A0A837DA08</accession>
<dbReference type="Proteomes" id="UP000030848">
    <property type="component" value="Unassembled WGS sequence"/>
</dbReference>
<sequence>MLSADVVLCIGCHRSWLLIGVVCPACAPATLPAMSGAGPALRRFQGSGDQCLPSTATT</sequence>
<reference evidence="1 2" key="1">
    <citation type="submission" date="2014-10" db="EMBL/GenBank/DDBJ databases">
        <title>Genome sequence of Micropolyspora internatus JCM3315.</title>
        <authorList>
            <person name="Shin S.-K."/>
            <person name="Yi H."/>
        </authorList>
    </citation>
    <scope>NUCLEOTIDE SEQUENCE [LARGE SCALE GENOMIC DNA]</scope>
    <source>
        <strain evidence="1 2">JCM 3315</strain>
    </source>
</reference>
<comment type="caution">
    <text evidence="1">The sequence shown here is derived from an EMBL/GenBank/DDBJ whole genome shotgun (WGS) entry which is preliminary data.</text>
</comment>